<dbReference type="Gene3D" id="2.40.128.520">
    <property type="match status" value="1"/>
</dbReference>
<keyword evidence="1" id="KW-0732">Signal</keyword>
<dbReference type="InterPro" id="IPR019223">
    <property type="entry name" value="DUF2147"/>
</dbReference>
<dbReference type="OrthoDB" id="9811671at2"/>
<evidence type="ECO:0000259" key="2">
    <source>
        <dbReference type="Pfam" id="PF09917"/>
    </source>
</evidence>
<organism evidence="3 4">
    <name type="scientific">Rhodoblastus acidophilus</name>
    <name type="common">Rhodopseudomonas acidophila</name>
    <dbReference type="NCBI Taxonomy" id="1074"/>
    <lineage>
        <taxon>Bacteria</taxon>
        <taxon>Pseudomonadati</taxon>
        <taxon>Pseudomonadota</taxon>
        <taxon>Alphaproteobacteria</taxon>
        <taxon>Hyphomicrobiales</taxon>
        <taxon>Rhodoblastaceae</taxon>
        <taxon>Rhodoblastus</taxon>
    </lineage>
</organism>
<dbReference type="AlphaFoldDB" id="A0A212QLX4"/>
<name>A0A212QLX4_RHOAC</name>
<dbReference type="Proteomes" id="UP000198418">
    <property type="component" value="Unassembled WGS sequence"/>
</dbReference>
<dbReference type="EMBL" id="FYDG01000001">
    <property type="protein sequence ID" value="SNB60231.1"/>
    <property type="molecule type" value="Genomic_DNA"/>
</dbReference>
<evidence type="ECO:0000313" key="3">
    <source>
        <dbReference type="EMBL" id="SNB60231.1"/>
    </source>
</evidence>
<dbReference type="PANTHER" id="PTHR36919">
    <property type="entry name" value="BLR1215 PROTEIN"/>
    <property type="match status" value="1"/>
</dbReference>
<gene>
    <name evidence="3" type="ORF">SAMN06265338_101762</name>
</gene>
<keyword evidence="4" id="KW-1185">Reference proteome</keyword>
<feature type="chain" id="PRO_5012984887" evidence="1">
    <location>
        <begin position="20"/>
        <end position="121"/>
    </location>
</feature>
<feature type="domain" description="DUF2147" evidence="2">
    <location>
        <begin position="24"/>
        <end position="119"/>
    </location>
</feature>
<feature type="signal peptide" evidence="1">
    <location>
        <begin position="1"/>
        <end position="19"/>
    </location>
</feature>
<dbReference type="RefSeq" id="WP_088519197.1">
    <property type="nucleotide sequence ID" value="NZ_FYDG01000001.1"/>
</dbReference>
<reference evidence="4" key="1">
    <citation type="submission" date="2017-06" db="EMBL/GenBank/DDBJ databases">
        <authorList>
            <person name="Varghese N."/>
            <person name="Submissions S."/>
        </authorList>
    </citation>
    <scope>NUCLEOTIDE SEQUENCE [LARGE SCALE GENOMIC DNA]</scope>
    <source>
        <strain evidence="4">DSM 137</strain>
    </source>
</reference>
<accession>A0A212QLX4</accession>
<proteinExistence type="predicted"/>
<dbReference type="PANTHER" id="PTHR36919:SF2">
    <property type="entry name" value="BLL6627 PROTEIN"/>
    <property type="match status" value="1"/>
</dbReference>
<dbReference type="Pfam" id="PF09917">
    <property type="entry name" value="DUF2147"/>
    <property type="match status" value="1"/>
</dbReference>
<evidence type="ECO:0000256" key="1">
    <source>
        <dbReference type="SAM" id="SignalP"/>
    </source>
</evidence>
<protein>
    <submittedName>
        <fullName evidence="3">Uncharacterized conserved protein, DUF2147 family</fullName>
    </submittedName>
</protein>
<evidence type="ECO:0000313" key="4">
    <source>
        <dbReference type="Proteomes" id="UP000198418"/>
    </source>
</evidence>
<sequence length="121" mass="12691">MKRIALTLAAITLAIPAFAADITGEWKRTDGKSRIRMAPCGGAICGTISWLRDSNSPAAHVGQRVFFDLKPSEGGWAGSAFNPEDGKTYDGKVTLSGAAMTTSGCVLGGLICKSVNWTRAN</sequence>